<dbReference type="InterPro" id="IPR001309">
    <property type="entry name" value="Pept_C14_p20"/>
</dbReference>
<protein>
    <recommendedName>
        <fullName evidence="8">Caspase family p20 domain-containing protein</fullName>
    </recommendedName>
</protein>
<feature type="domain" description="Caspase family p20" evidence="5">
    <location>
        <begin position="42"/>
        <end position="165"/>
    </location>
</feature>
<dbReference type="GO" id="GO:0051604">
    <property type="term" value="P:protein maturation"/>
    <property type="evidence" value="ECO:0007669"/>
    <property type="project" value="UniProtKB-ARBA"/>
</dbReference>
<evidence type="ECO:0000256" key="1">
    <source>
        <dbReference type="ARBA" id="ARBA00010134"/>
    </source>
</evidence>
<evidence type="ECO:0000256" key="3">
    <source>
        <dbReference type="RuleBase" id="RU003971"/>
    </source>
</evidence>
<dbReference type="PANTHER" id="PTHR48169:SF7">
    <property type="entry name" value="CASPASE 10"/>
    <property type="match status" value="1"/>
</dbReference>
<dbReference type="OrthoDB" id="6116485at2759"/>
<dbReference type="Gene3D" id="3.40.50.1460">
    <property type="match status" value="1"/>
</dbReference>
<dbReference type="GO" id="GO:0043067">
    <property type="term" value="P:regulation of programmed cell death"/>
    <property type="evidence" value="ECO:0007669"/>
    <property type="project" value="UniProtKB-ARBA"/>
</dbReference>
<dbReference type="GO" id="GO:0006508">
    <property type="term" value="P:proteolysis"/>
    <property type="evidence" value="ECO:0007669"/>
    <property type="project" value="InterPro"/>
</dbReference>
<dbReference type="PANTHER" id="PTHR48169">
    <property type="entry name" value="DED DOMAIN-CONTAINING PROTEIN"/>
    <property type="match status" value="1"/>
</dbReference>
<dbReference type="GO" id="GO:0004197">
    <property type="term" value="F:cysteine-type endopeptidase activity"/>
    <property type="evidence" value="ECO:0007669"/>
    <property type="project" value="InterPro"/>
</dbReference>
<dbReference type="InterPro" id="IPR011600">
    <property type="entry name" value="Pept_C14_caspase"/>
</dbReference>
<keyword evidence="7" id="KW-1185">Reference proteome</keyword>
<reference evidence="6 7" key="1">
    <citation type="submission" date="2020-02" db="EMBL/GenBank/DDBJ databases">
        <authorList>
            <person name="Ferguson B K."/>
        </authorList>
    </citation>
    <scope>NUCLEOTIDE SEQUENCE [LARGE SCALE GENOMIC DNA]</scope>
</reference>
<proteinExistence type="inferred from homology"/>
<dbReference type="AlphaFoldDB" id="A0A6H5GUB1"/>
<dbReference type="PRINTS" id="PR00376">
    <property type="entry name" value="IL1BCENZYME"/>
</dbReference>
<feature type="domain" description="Caspase family p10" evidence="4">
    <location>
        <begin position="180"/>
        <end position="275"/>
    </location>
</feature>
<comment type="similarity">
    <text evidence="1 3">Belongs to the peptidase C14A family.</text>
</comment>
<dbReference type="EMBL" id="CADCXU010017649">
    <property type="protein sequence ID" value="CAB0006418.1"/>
    <property type="molecule type" value="Genomic_DNA"/>
</dbReference>
<dbReference type="InterPro" id="IPR015917">
    <property type="entry name" value="Pept_C14A"/>
</dbReference>
<dbReference type="Proteomes" id="UP000479000">
    <property type="component" value="Unassembled WGS sequence"/>
</dbReference>
<keyword evidence="2" id="KW-0053">Apoptosis</keyword>
<name>A0A6H5GUB1_9HEMI</name>
<dbReference type="InterPro" id="IPR033139">
    <property type="entry name" value="Caspase_cys_AS"/>
</dbReference>
<sequence length="279" mass="31769">MSTHNFILRILGGFRDGTSGPKSKTRSFPGELAEYYPMDNGQRGVCLILNYENFKMPNYDRRTGTNIDRDNLCRVFKWLGFQVITRDNLHADATLKTLKEGAKRDHSYSDCFVLCYLSHGGLGYVSAADDNIPTEKIFDLFTADNCPSLIGKPKLFFIQACQGKLLDDGVTLIHKEHFSGSYRIPVRADFLIAYSAVPGYLSWRSKSSGSWFIQELVEELEYRALTQDLLTILTFVNQRVAIDHESFTPNDPFSNNKKIVPYITYTLTRLLKFTLKNSV</sequence>
<evidence type="ECO:0000313" key="7">
    <source>
        <dbReference type="Proteomes" id="UP000479000"/>
    </source>
</evidence>
<dbReference type="SUPFAM" id="SSF52129">
    <property type="entry name" value="Caspase-like"/>
    <property type="match status" value="1"/>
</dbReference>
<dbReference type="GO" id="GO:0005737">
    <property type="term" value="C:cytoplasm"/>
    <property type="evidence" value="ECO:0007669"/>
    <property type="project" value="UniProtKB-ARBA"/>
</dbReference>
<dbReference type="PROSITE" id="PS50208">
    <property type="entry name" value="CASPASE_P20"/>
    <property type="match status" value="1"/>
</dbReference>
<evidence type="ECO:0000259" key="4">
    <source>
        <dbReference type="PROSITE" id="PS50207"/>
    </source>
</evidence>
<dbReference type="PROSITE" id="PS01122">
    <property type="entry name" value="CASPASE_CYS"/>
    <property type="match status" value="1"/>
</dbReference>
<dbReference type="GO" id="GO:0006915">
    <property type="term" value="P:apoptotic process"/>
    <property type="evidence" value="ECO:0007669"/>
    <property type="project" value="UniProtKB-KW"/>
</dbReference>
<evidence type="ECO:0008006" key="8">
    <source>
        <dbReference type="Google" id="ProtNLM"/>
    </source>
</evidence>
<accession>A0A6H5GUB1</accession>
<evidence type="ECO:0000256" key="2">
    <source>
        <dbReference type="ARBA" id="ARBA00022703"/>
    </source>
</evidence>
<dbReference type="Pfam" id="PF00656">
    <property type="entry name" value="Peptidase_C14"/>
    <property type="match status" value="1"/>
</dbReference>
<gene>
    <name evidence="6" type="ORF">NTEN_LOCUS11895</name>
</gene>
<dbReference type="PROSITE" id="PS50207">
    <property type="entry name" value="CASPASE_P10"/>
    <property type="match status" value="1"/>
</dbReference>
<evidence type="ECO:0000313" key="6">
    <source>
        <dbReference type="EMBL" id="CAB0006418.1"/>
    </source>
</evidence>
<evidence type="ECO:0000259" key="5">
    <source>
        <dbReference type="PROSITE" id="PS50208"/>
    </source>
</evidence>
<dbReference type="SMART" id="SM00115">
    <property type="entry name" value="CASc"/>
    <property type="match status" value="1"/>
</dbReference>
<organism evidence="6 7">
    <name type="scientific">Nesidiocoris tenuis</name>
    <dbReference type="NCBI Taxonomy" id="355587"/>
    <lineage>
        <taxon>Eukaryota</taxon>
        <taxon>Metazoa</taxon>
        <taxon>Ecdysozoa</taxon>
        <taxon>Arthropoda</taxon>
        <taxon>Hexapoda</taxon>
        <taxon>Insecta</taxon>
        <taxon>Pterygota</taxon>
        <taxon>Neoptera</taxon>
        <taxon>Paraneoptera</taxon>
        <taxon>Hemiptera</taxon>
        <taxon>Heteroptera</taxon>
        <taxon>Panheteroptera</taxon>
        <taxon>Cimicomorpha</taxon>
        <taxon>Miridae</taxon>
        <taxon>Dicyphina</taxon>
        <taxon>Nesidiocoris</taxon>
    </lineage>
</organism>
<dbReference type="CDD" id="cd00032">
    <property type="entry name" value="CASc"/>
    <property type="match status" value="1"/>
</dbReference>
<dbReference type="InterPro" id="IPR029030">
    <property type="entry name" value="Caspase-like_dom_sf"/>
</dbReference>
<dbReference type="InterPro" id="IPR002138">
    <property type="entry name" value="Pept_C14_p10"/>
</dbReference>